<dbReference type="EMBL" id="ANJA01002974">
    <property type="protein sequence ID" value="ETO66895.1"/>
    <property type="molecule type" value="Genomic_DNA"/>
</dbReference>
<name>A0A080ZJT4_PHYNI</name>
<evidence type="ECO:0000313" key="1">
    <source>
        <dbReference type="EMBL" id="ETO66895.1"/>
    </source>
</evidence>
<proteinExistence type="predicted"/>
<protein>
    <submittedName>
        <fullName evidence="1">Uncharacterized protein</fullName>
    </submittedName>
</protein>
<evidence type="ECO:0000313" key="2">
    <source>
        <dbReference type="Proteomes" id="UP000028582"/>
    </source>
</evidence>
<gene>
    <name evidence="1" type="ORF">F444_16050</name>
</gene>
<dbReference type="Proteomes" id="UP000028582">
    <property type="component" value="Unassembled WGS sequence"/>
</dbReference>
<dbReference type="AlphaFoldDB" id="A0A080ZJT4"/>
<comment type="caution">
    <text evidence="1">The sequence shown here is derived from an EMBL/GenBank/DDBJ whole genome shotgun (WGS) entry which is preliminary data.</text>
</comment>
<sequence>MEIVTLAVKTKIKAELPRQFGLVIDGWSHASEHFLAVLRATR</sequence>
<dbReference type="OrthoDB" id="119376at2759"/>
<organism evidence="1 2">
    <name type="scientific">Phytophthora nicotianae P1976</name>
    <dbReference type="NCBI Taxonomy" id="1317066"/>
    <lineage>
        <taxon>Eukaryota</taxon>
        <taxon>Sar</taxon>
        <taxon>Stramenopiles</taxon>
        <taxon>Oomycota</taxon>
        <taxon>Peronosporomycetes</taxon>
        <taxon>Peronosporales</taxon>
        <taxon>Peronosporaceae</taxon>
        <taxon>Phytophthora</taxon>
    </lineage>
</organism>
<reference evidence="1 2" key="1">
    <citation type="submission" date="2013-11" db="EMBL/GenBank/DDBJ databases">
        <title>The Genome Sequence of Phytophthora parasitica P1976.</title>
        <authorList>
            <consortium name="The Broad Institute Genomics Platform"/>
            <person name="Russ C."/>
            <person name="Tyler B."/>
            <person name="Panabieres F."/>
            <person name="Shan W."/>
            <person name="Tripathy S."/>
            <person name="Grunwald N."/>
            <person name="Machado M."/>
            <person name="Johnson C.S."/>
            <person name="Walker B."/>
            <person name="Young S."/>
            <person name="Zeng Q."/>
            <person name="Gargeya S."/>
            <person name="Fitzgerald M."/>
            <person name="Haas B."/>
            <person name="Abouelleil A."/>
            <person name="Allen A.W."/>
            <person name="Alvarado L."/>
            <person name="Arachchi H.M."/>
            <person name="Berlin A.M."/>
            <person name="Chapman S.B."/>
            <person name="Gainer-Dewar J."/>
            <person name="Goldberg J."/>
            <person name="Griggs A."/>
            <person name="Gujja S."/>
            <person name="Hansen M."/>
            <person name="Howarth C."/>
            <person name="Imamovic A."/>
            <person name="Ireland A."/>
            <person name="Larimer J."/>
            <person name="McCowan C."/>
            <person name="Murphy C."/>
            <person name="Pearson M."/>
            <person name="Poon T.W."/>
            <person name="Priest M."/>
            <person name="Roberts A."/>
            <person name="Saif S."/>
            <person name="Shea T."/>
            <person name="Sisk P."/>
            <person name="Sykes S."/>
            <person name="Wortman J."/>
            <person name="Nusbaum C."/>
            <person name="Birren B."/>
        </authorList>
    </citation>
    <scope>NUCLEOTIDE SEQUENCE [LARGE SCALE GENOMIC DNA]</scope>
    <source>
        <strain evidence="1 2">P1976</strain>
    </source>
</reference>
<accession>A0A080ZJT4</accession>